<evidence type="ECO:0000313" key="5">
    <source>
        <dbReference type="EMBL" id="KAL1634889.1"/>
    </source>
</evidence>
<evidence type="ECO:0000259" key="4">
    <source>
        <dbReference type="PROSITE" id="PS50102"/>
    </source>
</evidence>
<dbReference type="InterPro" id="IPR012677">
    <property type="entry name" value="Nucleotide-bd_a/b_plait_sf"/>
</dbReference>
<dbReference type="SUPFAM" id="SSF54928">
    <property type="entry name" value="RNA-binding domain, RBD"/>
    <property type="match status" value="1"/>
</dbReference>
<evidence type="ECO:0000256" key="3">
    <source>
        <dbReference type="SAM" id="MobiDB-lite"/>
    </source>
</evidence>
<feature type="compositionally biased region" description="Polar residues" evidence="3">
    <location>
        <begin position="113"/>
        <end position="124"/>
    </location>
</feature>
<feature type="compositionally biased region" description="Basic residues" evidence="3">
    <location>
        <begin position="15"/>
        <end position="26"/>
    </location>
</feature>
<protein>
    <submittedName>
        <fullName evidence="5">RNA-binding RNA annealing protein</fullName>
    </submittedName>
</protein>
<feature type="compositionally biased region" description="Low complexity" evidence="3">
    <location>
        <begin position="27"/>
        <end position="61"/>
    </location>
</feature>
<dbReference type="PROSITE" id="PS50102">
    <property type="entry name" value="RRM"/>
    <property type="match status" value="1"/>
</dbReference>
<accession>A0ABR3T5Q4</accession>
<keyword evidence="6" id="KW-1185">Reference proteome</keyword>
<dbReference type="EMBL" id="JAJVDC020000013">
    <property type="protein sequence ID" value="KAL1634889.1"/>
    <property type="molecule type" value="Genomic_DNA"/>
</dbReference>
<dbReference type="SMART" id="SM01218">
    <property type="entry name" value="FoP_duplication"/>
    <property type="match status" value="1"/>
</dbReference>
<name>A0ABR3T5Q4_9PEZI</name>
<sequence>MSDKLNQSLDEILKANKRANRTRPGARRAAPGKGAATAAPIGGIKKNTKAPKAAAKPNIPTGPASKAHGDSKILVSNLSEGLEIYFSGSSQSHYAQMKTPYYGSIGVSEHSSEAAQHSILSNPKSHPIGYTITQGQSREPSHTSVGEGKVVQISSTWGQTSALALSGSSALEGSGIPSEAPAFETCAPGDCAKGFPKEYFAKSVGPVKKVLLTYGPNGQSRGVATVIFSKVTAAAEAAAAHNGLKVDNRPMRVEVIVGASDVPAPAPRKSLNERVQQPKPAAKAQPKPATAAKKEAAGKAGKKRRGKTVGGRPKPKTAEELDAEMQDYFDASTGAPADGDTAMATNGGAVQAVANGGDQMEDEVM</sequence>
<organism evidence="5 6">
    <name type="scientific">Neofusicoccum ribis</name>
    <dbReference type="NCBI Taxonomy" id="45134"/>
    <lineage>
        <taxon>Eukaryota</taxon>
        <taxon>Fungi</taxon>
        <taxon>Dikarya</taxon>
        <taxon>Ascomycota</taxon>
        <taxon>Pezizomycotina</taxon>
        <taxon>Dothideomycetes</taxon>
        <taxon>Dothideomycetes incertae sedis</taxon>
        <taxon>Botryosphaeriales</taxon>
        <taxon>Botryosphaeriaceae</taxon>
        <taxon>Neofusicoccum</taxon>
    </lineage>
</organism>
<keyword evidence="1 2" id="KW-0694">RNA-binding</keyword>
<dbReference type="PANTHER" id="PTHR19965:SF35">
    <property type="entry name" value="RNA ANNEALING PROTEIN YRA1"/>
    <property type="match status" value="1"/>
</dbReference>
<evidence type="ECO:0000256" key="2">
    <source>
        <dbReference type="PROSITE-ProRule" id="PRU00176"/>
    </source>
</evidence>
<feature type="compositionally biased region" description="Polar residues" evidence="3">
    <location>
        <begin position="131"/>
        <end position="144"/>
    </location>
</feature>
<dbReference type="InterPro" id="IPR025715">
    <property type="entry name" value="FoP_C"/>
</dbReference>
<feature type="domain" description="RRM" evidence="4">
    <location>
        <begin position="197"/>
        <end position="258"/>
    </location>
</feature>
<dbReference type="InterPro" id="IPR035979">
    <property type="entry name" value="RBD_domain_sf"/>
</dbReference>
<dbReference type="Proteomes" id="UP001521116">
    <property type="component" value="Unassembled WGS sequence"/>
</dbReference>
<dbReference type="InterPro" id="IPR000504">
    <property type="entry name" value="RRM_dom"/>
</dbReference>
<comment type="caution">
    <text evidence="5">The sequence shown here is derived from an EMBL/GenBank/DDBJ whole genome shotgun (WGS) entry which is preliminary data.</text>
</comment>
<proteinExistence type="predicted"/>
<feature type="region of interest" description="Disordered" evidence="3">
    <location>
        <begin position="113"/>
        <end position="148"/>
    </location>
</feature>
<evidence type="ECO:0000313" key="6">
    <source>
        <dbReference type="Proteomes" id="UP001521116"/>
    </source>
</evidence>
<evidence type="ECO:0000256" key="1">
    <source>
        <dbReference type="ARBA" id="ARBA00022884"/>
    </source>
</evidence>
<reference evidence="5 6" key="1">
    <citation type="submission" date="2024-02" db="EMBL/GenBank/DDBJ databases">
        <title>De novo assembly and annotation of 12 fungi associated with fruit tree decline syndrome in Ontario, Canada.</title>
        <authorList>
            <person name="Sulman M."/>
            <person name="Ellouze W."/>
            <person name="Ilyukhin E."/>
        </authorList>
    </citation>
    <scope>NUCLEOTIDE SEQUENCE [LARGE SCALE GENOMIC DNA]</scope>
    <source>
        <strain evidence="5 6">M1-105</strain>
    </source>
</reference>
<dbReference type="PANTHER" id="PTHR19965">
    <property type="entry name" value="RNA AND EXPORT FACTOR BINDING PROTEIN"/>
    <property type="match status" value="1"/>
</dbReference>
<dbReference type="Pfam" id="PF00076">
    <property type="entry name" value="RRM_1"/>
    <property type="match status" value="1"/>
</dbReference>
<dbReference type="Gene3D" id="3.30.70.330">
    <property type="match status" value="1"/>
</dbReference>
<dbReference type="InterPro" id="IPR051229">
    <property type="entry name" value="ALYREF_mRNA_export"/>
</dbReference>
<feature type="compositionally biased region" description="Low complexity" evidence="3">
    <location>
        <begin position="277"/>
        <end position="291"/>
    </location>
</feature>
<gene>
    <name evidence="5" type="primary">YRA1</name>
    <name evidence="5" type="ORF">SLS56_001970</name>
</gene>
<feature type="region of interest" description="Disordered" evidence="3">
    <location>
        <begin position="262"/>
        <end position="344"/>
    </location>
</feature>
<feature type="region of interest" description="Disordered" evidence="3">
    <location>
        <begin position="1"/>
        <end position="68"/>
    </location>
</feature>